<feature type="non-terminal residue" evidence="2">
    <location>
        <position position="59"/>
    </location>
</feature>
<proteinExistence type="predicted"/>
<reference evidence="2" key="1">
    <citation type="submission" date="2018-05" db="EMBL/GenBank/DDBJ databases">
        <authorList>
            <person name="Lanie J.A."/>
            <person name="Ng W.-L."/>
            <person name="Kazmierczak K.M."/>
            <person name="Andrzejewski T.M."/>
            <person name="Davidsen T.M."/>
            <person name="Wayne K.J."/>
            <person name="Tettelin H."/>
            <person name="Glass J.I."/>
            <person name="Rusch D."/>
            <person name="Podicherti R."/>
            <person name="Tsui H.-C.T."/>
            <person name="Winkler M.E."/>
        </authorList>
    </citation>
    <scope>NUCLEOTIDE SEQUENCE</scope>
</reference>
<evidence type="ECO:0000313" key="2">
    <source>
        <dbReference type="EMBL" id="SUZ80083.1"/>
    </source>
</evidence>
<feature type="region of interest" description="Disordered" evidence="1">
    <location>
        <begin position="1"/>
        <end position="59"/>
    </location>
</feature>
<name>A0A381QRA5_9ZZZZ</name>
<evidence type="ECO:0000256" key="1">
    <source>
        <dbReference type="SAM" id="MobiDB-lite"/>
    </source>
</evidence>
<accession>A0A381QRA5</accession>
<organism evidence="2">
    <name type="scientific">marine metagenome</name>
    <dbReference type="NCBI Taxonomy" id="408172"/>
    <lineage>
        <taxon>unclassified sequences</taxon>
        <taxon>metagenomes</taxon>
        <taxon>ecological metagenomes</taxon>
    </lineage>
</organism>
<dbReference type="AlphaFoldDB" id="A0A381QRA5"/>
<protein>
    <submittedName>
        <fullName evidence="2">Uncharacterized protein</fullName>
    </submittedName>
</protein>
<feature type="compositionally biased region" description="Low complexity" evidence="1">
    <location>
        <begin position="1"/>
        <end position="17"/>
    </location>
</feature>
<gene>
    <name evidence="2" type="ORF">METZ01_LOCUS32937</name>
</gene>
<feature type="non-terminal residue" evidence="2">
    <location>
        <position position="1"/>
    </location>
</feature>
<dbReference type="EMBL" id="UINC01001414">
    <property type="protein sequence ID" value="SUZ80083.1"/>
    <property type="molecule type" value="Genomic_DNA"/>
</dbReference>
<sequence length="59" mass="6973">PTRLSRSTRSSPTRSSRMLWMSRWPMRPPKGPTPTSRLMRPPKEPMPTSRPMTRRKRPT</sequence>